<reference evidence="1" key="1">
    <citation type="submission" date="2020-11" db="EMBL/GenBank/DDBJ databases">
        <title>Nocardioides cynanchi sp. nov., isolated from soil of rhizosphere of Cynanchum wilfordii.</title>
        <authorList>
            <person name="Lee J.-S."/>
            <person name="Suh M.K."/>
            <person name="Kim J.-S."/>
        </authorList>
    </citation>
    <scope>NUCLEOTIDE SEQUENCE</scope>
    <source>
        <strain evidence="1">KCTC 19276</strain>
    </source>
</reference>
<dbReference type="PANTHER" id="PTHR47505:SF1">
    <property type="entry name" value="DNA UTILIZATION PROTEIN YHGH"/>
    <property type="match status" value="1"/>
</dbReference>
<comment type="caution">
    <text evidence="1">The sequence shown here is derived from an EMBL/GenBank/DDBJ whole genome shotgun (WGS) entry which is preliminary data.</text>
</comment>
<name>A0A930VF84_9ACTN</name>
<dbReference type="InterPro" id="IPR029057">
    <property type="entry name" value="PRTase-like"/>
</dbReference>
<accession>A0A930VF84</accession>
<protein>
    <submittedName>
        <fullName evidence="1">ComF family protein</fullName>
    </submittedName>
</protein>
<dbReference type="EMBL" id="JADKPO010000001">
    <property type="protein sequence ID" value="MBF4766414.1"/>
    <property type="molecule type" value="Genomic_DNA"/>
</dbReference>
<sequence length="252" mass="26265">MTLDRTLRLLDLLTDAAVDLLLGSRCVGCDRPGRLVCRGCLASLDSPPRPAWPTPVPPGLVAPWTGAEYAGTARALVVGHKEHAMHGLRGPLSALLAEAVSGAVDAVGASGCVVVLVPVPSRPSTVRARGHDPTWTITRGAVARLRRAGYDVRARRLLRLRARVADQAGLDAAGRAANLAGSMWCPSRGVRRLARSLGDRRTDVVVVVCDDVLTTGSTAGEAQRALRSSGLRVVAVATASATRKRTGAGVSP</sequence>
<dbReference type="Gene3D" id="3.40.50.2020">
    <property type="match status" value="1"/>
</dbReference>
<organism evidence="1 2">
    <name type="scientific">Nocardioides agariphilus</name>
    <dbReference type="NCBI Taxonomy" id="433664"/>
    <lineage>
        <taxon>Bacteria</taxon>
        <taxon>Bacillati</taxon>
        <taxon>Actinomycetota</taxon>
        <taxon>Actinomycetes</taxon>
        <taxon>Propionibacteriales</taxon>
        <taxon>Nocardioidaceae</taxon>
        <taxon>Nocardioides</taxon>
    </lineage>
</organism>
<dbReference type="PANTHER" id="PTHR47505">
    <property type="entry name" value="DNA UTILIZATION PROTEIN YHGH"/>
    <property type="match status" value="1"/>
</dbReference>
<evidence type="ECO:0000313" key="1">
    <source>
        <dbReference type="EMBL" id="MBF4766414.1"/>
    </source>
</evidence>
<proteinExistence type="predicted"/>
<keyword evidence="2" id="KW-1185">Reference proteome</keyword>
<dbReference type="SUPFAM" id="SSF53271">
    <property type="entry name" value="PRTase-like"/>
    <property type="match status" value="1"/>
</dbReference>
<evidence type="ECO:0000313" key="2">
    <source>
        <dbReference type="Proteomes" id="UP000660668"/>
    </source>
</evidence>
<gene>
    <name evidence="1" type="ORF">ISU10_01375</name>
</gene>
<dbReference type="AlphaFoldDB" id="A0A930VF84"/>
<dbReference type="Proteomes" id="UP000660668">
    <property type="component" value="Unassembled WGS sequence"/>
</dbReference>
<dbReference type="InterPro" id="IPR051910">
    <property type="entry name" value="ComF/GntX_DNA_util-trans"/>
</dbReference>